<feature type="compositionally biased region" description="Basic and acidic residues" evidence="3">
    <location>
        <begin position="1131"/>
        <end position="1141"/>
    </location>
</feature>
<evidence type="ECO:0000313" key="4">
    <source>
        <dbReference type="EMBL" id="OHE94956.1"/>
    </source>
</evidence>
<accession>A0A1G4B0R0</accession>
<keyword evidence="2" id="KW-0131">Cell cycle</keyword>
<feature type="region of interest" description="Disordered" evidence="3">
    <location>
        <begin position="420"/>
        <end position="453"/>
    </location>
</feature>
<dbReference type="GO" id="GO:0005634">
    <property type="term" value="C:nucleus"/>
    <property type="evidence" value="ECO:0007669"/>
    <property type="project" value="TreeGrafter"/>
</dbReference>
<feature type="compositionally biased region" description="Basic and acidic residues" evidence="3">
    <location>
        <begin position="1259"/>
        <end position="1275"/>
    </location>
</feature>
<feature type="region of interest" description="Disordered" evidence="3">
    <location>
        <begin position="690"/>
        <end position="747"/>
    </location>
</feature>
<organism evidence="4 5">
    <name type="scientific">Colletotrichum orchidophilum</name>
    <dbReference type="NCBI Taxonomy" id="1209926"/>
    <lineage>
        <taxon>Eukaryota</taxon>
        <taxon>Fungi</taxon>
        <taxon>Dikarya</taxon>
        <taxon>Ascomycota</taxon>
        <taxon>Pezizomycotina</taxon>
        <taxon>Sordariomycetes</taxon>
        <taxon>Hypocreomycetidae</taxon>
        <taxon>Glomerellales</taxon>
        <taxon>Glomerellaceae</taxon>
        <taxon>Colletotrichum</taxon>
    </lineage>
</organism>
<feature type="compositionally biased region" description="Acidic residues" evidence="3">
    <location>
        <begin position="975"/>
        <end position="995"/>
    </location>
</feature>
<feature type="compositionally biased region" description="Acidic residues" evidence="3">
    <location>
        <begin position="1200"/>
        <end position="1213"/>
    </location>
</feature>
<feature type="compositionally biased region" description="Basic and acidic residues" evidence="3">
    <location>
        <begin position="471"/>
        <end position="489"/>
    </location>
</feature>
<dbReference type="PANTHER" id="PTHR12634">
    <property type="entry name" value="SIT4 YEAST -ASSOCIATING PROTEIN-RELATED"/>
    <property type="match status" value="1"/>
</dbReference>
<keyword evidence="5" id="KW-1185">Reference proteome</keyword>
<feature type="compositionally biased region" description="Low complexity" evidence="3">
    <location>
        <begin position="1098"/>
        <end position="1111"/>
    </location>
</feature>
<dbReference type="GeneID" id="34562889"/>
<dbReference type="STRING" id="1209926.A0A1G4B0R0"/>
<dbReference type="EMBL" id="MJBS01000090">
    <property type="protein sequence ID" value="OHE94956.1"/>
    <property type="molecule type" value="Genomic_DNA"/>
</dbReference>
<comment type="similarity">
    <text evidence="1">Belongs to the SAPS family.</text>
</comment>
<dbReference type="PANTHER" id="PTHR12634:SF8">
    <property type="entry name" value="FIERY MOUNTAIN, ISOFORM D"/>
    <property type="match status" value="1"/>
</dbReference>
<name>A0A1G4B0R0_9PEZI</name>
<dbReference type="GO" id="GO:0019903">
    <property type="term" value="F:protein phosphatase binding"/>
    <property type="evidence" value="ECO:0007669"/>
    <property type="project" value="InterPro"/>
</dbReference>
<evidence type="ECO:0000256" key="2">
    <source>
        <dbReference type="ARBA" id="ARBA00023306"/>
    </source>
</evidence>
<feature type="compositionally biased region" description="Gly residues" evidence="3">
    <location>
        <begin position="1178"/>
        <end position="1192"/>
    </location>
</feature>
<dbReference type="Proteomes" id="UP000176998">
    <property type="component" value="Unassembled WGS sequence"/>
</dbReference>
<feature type="compositionally biased region" description="Polar residues" evidence="3">
    <location>
        <begin position="636"/>
        <end position="646"/>
    </location>
</feature>
<feature type="compositionally biased region" description="Basic and acidic residues" evidence="3">
    <location>
        <begin position="558"/>
        <end position="603"/>
    </location>
</feature>
<proteinExistence type="inferred from homology"/>
<feature type="compositionally biased region" description="Pro residues" evidence="3">
    <location>
        <begin position="1083"/>
        <end position="1097"/>
    </location>
</feature>
<dbReference type="GO" id="GO:0005829">
    <property type="term" value="C:cytosol"/>
    <property type="evidence" value="ECO:0007669"/>
    <property type="project" value="TreeGrafter"/>
</dbReference>
<dbReference type="OrthoDB" id="295029at2759"/>
<feature type="compositionally biased region" description="Pro residues" evidence="3">
    <location>
        <begin position="698"/>
        <end position="709"/>
    </location>
</feature>
<gene>
    <name evidence="4" type="ORF">CORC01_09750</name>
</gene>
<dbReference type="Pfam" id="PF04499">
    <property type="entry name" value="SAPS"/>
    <property type="match status" value="1"/>
</dbReference>
<feature type="compositionally biased region" description="Low complexity" evidence="3">
    <location>
        <begin position="1072"/>
        <end position="1082"/>
    </location>
</feature>
<evidence type="ECO:0000256" key="1">
    <source>
        <dbReference type="ARBA" id="ARBA00006180"/>
    </source>
</evidence>
<feature type="compositionally biased region" description="Basic and acidic residues" evidence="3">
    <location>
        <begin position="520"/>
        <end position="532"/>
    </location>
</feature>
<evidence type="ECO:0000256" key="3">
    <source>
        <dbReference type="SAM" id="MobiDB-lite"/>
    </source>
</evidence>
<dbReference type="InterPro" id="IPR007587">
    <property type="entry name" value="SAPS"/>
</dbReference>
<evidence type="ECO:0000313" key="5">
    <source>
        <dbReference type="Proteomes" id="UP000176998"/>
    </source>
</evidence>
<feature type="region of interest" description="Disordered" evidence="3">
    <location>
        <begin position="966"/>
        <end position="1316"/>
    </location>
</feature>
<feature type="compositionally biased region" description="Basic and acidic residues" evidence="3">
    <location>
        <begin position="609"/>
        <end position="620"/>
    </location>
</feature>
<sequence length="1316" mass="143511">MFWRFGGYASISTIDTILEKPEFTVEDLLDESDLIQELKQHNTKLIEYLREDNVLKTLLEYVVAPKLEPVAAPEPDEPAEEIKGKGRLLPFSRPRASSRATDTDNEEEEQEKKRNRYAYVAAEVLSSDTWSIYEAMMENQALVREFWQFLKRPTPLDPLQASYFTKVNEALFDKKTEEMVILLKALPEAVPDLLRHVECPMIMDLLLKIIALDRTEGGQGVVEWLYGQDVVPTLLSCLSPEHSWVVQTAAGDFIKAIITISANASQNEQQCIGPNELTRQLVSQPCVEQLIQYMLGGGNPLTVGVGIIIEVIRKNNSDYDPDVGTEANSVPSSRDPIYLGTLLRLFAQHIPDFVNLIMNTPVQKGPLESTFGEKIEPLGFDRFKTCELMAELLHCSNMGLLNEVGSEDVIASRDAERQRLRTEGKLTPNRGEEPPSSTDDLTMRMGRSSPEEGRRLEVTNISDDDGFEEVEPSREMNEDTSHEFVKAEEEIPVTAPASSFLDRDEDDFVDEPLSSPRLNIADDKIKEQRFDDPDLVVAPLSPSKPKTASIDETAVADSESKSEPEQKPDTAEVKAEEPAEKEAEALEIEKNSDPDALGDKASDDATISKVEELSLDEKADQTIVSEDNQKGDESDSSVVYTPSATDSEAKTEPAEAAPSVPEPPQHPEDMPAPLFSKSTNDFDIKAVDDAAAKEPGPEVEPAPEVPMAPPISEVPEAPVAPGSDDSAAKNAGDLPPAVPERPDPNSVKPVVGDYLKVQFVEYRVVPTILSFFFAYPWNNFLHNVVYDIVQQVFNGPMDRGYNPTLAVSLFEAADITTAIIKGQLASDESQARMKTRMGYMGHLTLIAEEVVKFTERHPPELLSETVLERVMDPRWISYVEGALAETRERDNAILGGVRPEVALGNRAGMSGNGLAAVGLSGLGSSFSNSQSNTGSNALADAGLNGNADLQESSGNGIGPFAISSGTLMSGFGSSSDEEDEGEEENEDDVSNECADEDGRPHASQITQEDYIDGAGYDFGHGKDVEEERNDSPVLVSQDDDDAWSDELGNVESDEEMHMIRPSRGFFRAYTDPLNNSSSSLNPPSIPPPPPPPPPLNNPPSRARLQLAARLAMHQKNQAAASQAEDGDNDNDDKAESGEGERLQNPFADDEDDEENSSDEDDGDRHGPGAAAAVAGVWGQPGSGSWWRGGGRQGQQRFDGQDDSDEEDDDEEFGDFAMPEVEPAPGTDPNEKVILKPLAVHPPQGGSGGKPFSGLWPFAGKKDGKDDRAEGEKGPSEETVAGDDEKPVQAAVEAARRTSIEDPDDDEEVVVQKPTSL</sequence>
<protein>
    <submittedName>
        <fullName evidence="4">SIT4 phosphatase-associated protein</fullName>
    </submittedName>
</protein>
<feature type="compositionally biased region" description="Acidic residues" evidence="3">
    <location>
        <begin position="1147"/>
        <end position="1161"/>
    </location>
</feature>
<feature type="compositionally biased region" description="Low complexity" evidence="3">
    <location>
        <begin position="1167"/>
        <end position="1177"/>
    </location>
</feature>
<feature type="region of interest" description="Disordered" evidence="3">
    <location>
        <begin position="466"/>
        <end position="678"/>
    </location>
</feature>
<dbReference type="GO" id="GO:0019888">
    <property type="term" value="F:protein phosphatase regulator activity"/>
    <property type="evidence" value="ECO:0007669"/>
    <property type="project" value="TreeGrafter"/>
</dbReference>
<reference evidence="4 5" key="1">
    <citation type="submission" date="2016-09" db="EMBL/GenBank/DDBJ databases">
        <authorList>
            <person name="Capua I."/>
            <person name="De Benedictis P."/>
            <person name="Joannis T."/>
            <person name="Lombin L.H."/>
            <person name="Cattoli G."/>
        </authorList>
    </citation>
    <scope>NUCLEOTIDE SEQUENCE [LARGE SCALE GENOMIC DNA]</scope>
    <source>
        <strain evidence="4 5">IMI 309357</strain>
    </source>
</reference>
<feature type="region of interest" description="Disordered" evidence="3">
    <location>
        <begin position="71"/>
        <end position="113"/>
    </location>
</feature>
<comment type="caution">
    <text evidence="4">The sequence shown here is derived from an EMBL/GenBank/DDBJ whole genome shotgun (WGS) entry which is preliminary data.</text>
</comment>
<dbReference type="RefSeq" id="XP_022472118.1">
    <property type="nucleotide sequence ID" value="XM_022621379.1"/>
</dbReference>